<keyword evidence="4" id="KW-1185">Reference proteome</keyword>
<name>A0AAI8VC54_9PEZI</name>
<dbReference type="InterPro" id="IPR011009">
    <property type="entry name" value="Kinase-like_dom_sf"/>
</dbReference>
<dbReference type="Proteomes" id="UP001295740">
    <property type="component" value="Unassembled WGS sequence"/>
</dbReference>
<reference evidence="3" key="1">
    <citation type="submission" date="2023-10" db="EMBL/GenBank/DDBJ databases">
        <authorList>
            <person name="Hackl T."/>
        </authorList>
    </citation>
    <scope>NUCLEOTIDE SEQUENCE</scope>
</reference>
<dbReference type="AlphaFoldDB" id="A0AAI8VC54"/>
<protein>
    <submittedName>
        <fullName evidence="3">Uu.00g096630.m01.CDS01</fullName>
    </submittedName>
</protein>
<sequence length="202" mass="22821">MRFLNLFGFGLAWLAIESAQFPTEGRNVNSKTTANIQSRSGWDDLPTFELSELSKSGYPEDGVTSFNVKIDPKTAEAKKLSSNEIWVRISYAVNTELEVHKALQAEDITPQILAIVNLEGVRVGFVSEYLKLARQAERKEDKDACREVLETMHKKGWVHGDPNTGNFLILGKKVYVIDFETAEKATSDLIIVDFKRFDTAFW</sequence>
<accession>A0AAI8VC54</accession>
<keyword evidence="1" id="KW-0732">Signal</keyword>
<gene>
    <name evidence="3" type="ORF">KHLLAP_LOCUS2737</name>
</gene>
<comment type="caution">
    <text evidence="3">The sequence shown here is derived from an EMBL/GenBank/DDBJ whole genome shotgun (WGS) entry which is preliminary data.</text>
</comment>
<evidence type="ECO:0000313" key="3">
    <source>
        <dbReference type="EMBL" id="CAJ2502269.1"/>
    </source>
</evidence>
<feature type="signal peptide" evidence="1">
    <location>
        <begin position="1"/>
        <end position="18"/>
    </location>
</feature>
<dbReference type="InterPro" id="IPR002575">
    <property type="entry name" value="Aminoglycoside_PTrfase"/>
</dbReference>
<dbReference type="Pfam" id="PF01636">
    <property type="entry name" value="APH"/>
    <property type="match status" value="1"/>
</dbReference>
<feature type="chain" id="PRO_5042480312" evidence="1">
    <location>
        <begin position="19"/>
        <end position="202"/>
    </location>
</feature>
<dbReference type="Gene3D" id="1.10.510.10">
    <property type="entry name" value="Transferase(Phosphotransferase) domain 1"/>
    <property type="match status" value="1"/>
</dbReference>
<evidence type="ECO:0000256" key="1">
    <source>
        <dbReference type="SAM" id="SignalP"/>
    </source>
</evidence>
<evidence type="ECO:0000259" key="2">
    <source>
        <dbReference type="Pfam" id="PF01636"/>
    </source>
</evidence>
<organism evidence="3 4">
    <name type="scientific">Anthostomella pinea</name>
    <dbReference type="NCBI Taxonomy" id="933095"/>
    <lineage>
        <taxon>Eukaryota</taxon>
        <taxon>Fungi</taxon>
        <taxon>Dikarya</taxon>
        <taxon>Ascomycota</taxon>
        <taxon>Pezizomycotina</taxon>
        <taxon>Sordariomycetes</taxon>
        <taxon>Xylariomycetidae</taxon>
        <taxon>Xylariales</taxon>
        <taxon>Xylariaceae</taxon>
        <taxon>Anthostomella</taxon>
    </lineage>
</organism>
<feature type="domain" description="Aminoglycoside phosphotransferase" evidence="2">
    <location>
        <begin position="134"/>
        <end position="182"/>
    </location>
</feature>
<dbReference type="SUPFAM" id="SSF56112">
    <property type="entry name" value="Protein kinase-like (PK-like)"/>
    <property type="match status" value="1"/>
</dbReference>
<proteinExistence type="predicted"/>
<evidence type="ECO:0000313" key="4">
    <source>
        <dbReference type="Proteomes" id="UP001295740"/>
    </source>
</evidence>
<dbReference type="EMBL" id="CAUWAG010000004">
    <property type="protein sequence ID" value="CAJ2502269.1"/>
    <property type="molecule type" value="Genomic_DNA"/>
</dbReference>